<comment type="caution">
    <text evidence="2">The sequence shown here is derived from an EMBL/GenBank/DDBJ whole genome shotgun (WGS) entry which is preliminary data.</text>
</comment>
<accession>A0A066TXW7</accession>
<proteinExistence type="predicted"/>
<dbReference type="InterPro" id="IPR003346">
    <property type="entry name" value="Transposase_20"/>
</dbReference>
<evidence type="ECO:0000313" key="3">
    <source>
        <dbReference type="Proteomes" id="UP000027345"/>
    </source>
</evidence>
<name>A0A066TXW7_9PSEU</name>
<sequence>MPALDARLVTTTDDRTASRCGGPAGIAKAGRRKLTEIAKVHAPRMGERLVEAIMTALGEQTVTVPGTTAADTVLPRLADSLETRAPPALTGRRASRGVGDASNFASSGHLAAYAGIAPVTRSSGTSIKGEHPARTGNRQLKRAFFLAAFAALSDPTSRAYYDRKRAEGKKHNAALICLARRRCDVLYAMLRNGTHYRQPEPAPTAA</sequence>
<dbReference type="PANTHER" id="PTHR33055">
    <property type="entry name" value="TRANSPOSASE FOR INSERTION SEQUENCE ELEMENT IS1111A"/>
    <property type="match status" value="1"/>
</dbReference>
<dbReference type="AlphaFoldDB" id="A0A066TXW7"/>
<dbReference type="GO" id="GO:0003677">
    <property type="term" value="F:DNA binding"/>
    <property type="evidence" value="ECO:0007669"/>
    <property type="project" value="InterPro"/>
</dbReference>
<dbReference type="GO" id="GO:0004803">
    <property type="term" value="F:transposase activity"/>
    <property type="evidence" value="ECO:0007669"/>
    <property type="project" value="InterPro"/>
</dbReference>
<dbReference type="InterPro" id="IPR047650">
    <property type="entry name" value="Transpos_IS110"/>
</dbReference>
<dbReference type="Pfam" id="PF02371">
    <property type="entry name" value="Transposase_20"/>
    <property type="match status" value="1"/>
</dbReference>
<gene>
    <name evidence="2" type="ORF">DV20_40635</name>
</gene>
<dbReference type="Proteomes" id="UP000027345">
    <property type="component" value="Unassembled WGS sequence"/>
</dbReference>
<protein>
    <recommendedName>
        <fullName evidence="1">Transposase IS116/IS110/IS902 C-terminal domain-containing protein</fullName>
    </recommendedName>
</protein>
<dbReference type="EMBL" id="JMQI01000079">
    <property type="protein sequence ID" value="KDN16823.1"/>
    <property type="molecule type" value="Genomic_DNA"/>
</dbReference>
<dbReference type="PANTHER" id="PTHR33055:SF3">
    <property type="entry name" value="PUTATIVE TRANSPOSASE FOR IS117-RELATED"/>
    <property type="match status" value="1"/>
</dbReference>
<keyword evidence="3" id="KW-1185">Reference proteome</keyword>
<evidence type="ECO:0000259" key="1">
    <source>
        <dbReference type="Pfam" id="PF02371"/>
    </source>
</evidence>
<dbReference type="eggNOG" id="COG3547">
    <property type="taxonomic scope" value="Bacteria"/>
</dbReference>
<dbReference type="STRING" id="287986.DV20_40635"/>
<reference evidence="2 3" key="1">
    <citation type="submission" date="2014-05" db="EMBL/GenBank/DDBJ databases">
        <title>Draft genome sequence of Amycolatopsis rifamycinica DSM 46095.</title>
        <authorList>
            <person name="Lal R."/>
            <person name="Saxena A."/>
            <person name="Kumari R."/>
            <person name="Mukherjee U."/>
            <person name="Singh P."/>
            <person name="Sangwan N."/>
            <person name="Mahato N.K."/>
        </authorList>
    </citation>
    <scope>NUCLEOTIDE SEQUENCE [LARGE SCALE GENOMIC DNA]</scope>
    <source>
        <strain evidence="2 3">DSM 46095</strain>
    </source>
</reference>
<feature type="domain" description="Transposase IS116/IS110/IS902 C-terminal" evidence="1">
    <location>
        <begin position="98"/>
        <end position="161"/>
    </location>
</feature>
<organism evidence="2 3">
    <name type="scientific">Amycolatopsis rifamycinica</name>
    <dbReference type="NCBI Taxonomy" id="287986"/>
    <lineage>
        <taxon>Bacteria</taxon>
        <taxon>Bacillati</taxon>
        <taxon>Actinomycetota</taxon>
        <taxon>Actinomycetes</taxon>
        <taxon>Pseudonocardiales</taxon>
        <taxon>Pseudonocardiaceae</taxon>
        <taxon>Amycolatopsis</taxon>
    </lineage>
</organism>
<evidence type="ECO:0000313" key="2">
    <source>
        <dbReference type="EMBL" id="KDN16823.1"/>
    </source>
</evidence>
<dbReference type="GO" id="GO:0006313">
    <property type="term" value="P:DNA transposition"/>
    <property type="evidence" value="ECO:0007669"/>
    <property type="project" value="InterPro"/>
</dbReference>